<comment type="caution">
    <text evidence="8">The sequence shown here is derived from an EMBL/GenBank/DDBJ whole genome shotgun (WGS) entry which is preliminary data.</text>
</comment>
<dbReference type="Pfam" id="PF02902">
    <property type="entry name" value="Peptidase_C48"/>
    <property type="match status" value="2"/>
</dbReference>
<feature type="region of interest" description="Disordered" evidence="6">
    <location>
        <begin position="167"/>
        <end position="394"/>
    </location>
</feature>
<evidence type="ECO:0000256" key="5">
    <source>
        <dbReference type="ARBA" id="ARBA00022801"/>
    </source>
</evidence>
<feature type="compositionally biased region" description="Acidic residues" evidence="6">
    <location>
        <begin position="1082"/>
        <end position="1092"/>
    </location>
</feature>
<evidence type="ECO:0000256" key="2">
    <source>
        <dbReference type="ARBA" id="ARBA00022553"/>
    </source>
</evidence>
<keyword evidence="9" id="KW-1185">Reference proteome</keyword>
<feature type="compositionally biased region" description="Basic and acidic residues" evidence="6">
    <location>
        <begin position="1056"/>
        <end position="1067"/>
    </location>
</feature>
<keyword evidence="4" id="KW-0833">Ubl conjugation pathway</keyword>
<dbReference type="InterPro" id="IPR051947">
    <property type="entry name" value="Sentrin-specific_protease"/>
</dbReference>
<dbReference type="Gene3D" id="3.40.395.10">
    <property type="entry name" value="Adenoviral Proteinase, Chain A"/>
    <property type="match status" value="1"/>
</dbReference>
<feature type="compositionally biased region" description="Basic and acidic residues" evidence="6">
    <location>
        <begin position="316"/>
        <end position="327"/>
    </location>
</feature>
<comment type="similarity">
    <text evidence="1">Belongs to the peptidase C48 family.</text>
</comment>
<keyword evidence="2" id="KW-0597">Phosphoprotein</keyword>
<feature type="compositionally biased region" description="Polar residues" evidence="6">
    <location>
        <begin position="579"/>
        <end position="600"/>
    </location>
</feature>
<organism evidence="8 9">
    <name type="scientific">Rhodofomes roseus</name>
    <dbReference type="NCBI Taxonomy" id="34475"/>
    <lineage>
        <taxon>Eukaryota</taxon>
        <taxon>Fungi</taxon>
        <taxon>Dikarya</taxon>
        <taxon>Basidiomycota</taxon>
        <taxon>Agaricomycotina</taxon>
        <taxon>Agaricomycetes</taxon>
        <taxon>Polyporales</taxon>
        <taxon>Rhodofomes</taxon>
    </lineage>
</organism>
<dbReference type="RefSeq" id="XP_047783202.1">
    <property type="nucleotide sequence ID" value="XM_047922709.1"/>
</dbReference>
<reference evidence="8 9" key="1">
    <citation type="journal article" date="2021" name="Environ. Microbiol.">
        <title>Gene family expansions and transcriptome signatures uncover fungal adaptations to wood decay.</title>
        <authorList>
            <person name="Hage H."/>
            <person name="Miyauchi S."/>
            <person name="Viragh M."/>
            <person name="Drula E."/>
            <person name="Min B."/>
            <person name="Chaduli D."/>
            <person name="Navarro D."/>
            <person name="Favel A."/>
            <person name="Norest M."/>
            <person name="Lesage-Meessen L."/>
            <person name="Balint B."/>
            <person name="Merenyi Z."/>
            <person name="de Eugenio L."/>
            <person name="Morin E."/>
            <person name="Martinez A.T."/>
            <person name="Baldrian P."/>
            <person name="Stursova M."/>
            <person name="Martinez M.J."/>
            <person name="Novotny C."/>
            <person name="Magnuson J.K."/>
            <person name="Spatafora J.W."/>
            <person name="Maurice S."/>
            <person name="Pangilinan J."/>
            <person name="Andreopoulos W."/>
            <person name="LaButti K."/>
            <person name="Hundley H."/>
            <person name="Na H."/>
            <person name="Kuo A."/>
            <person name="Barry K."/>
            <person name="Lipzen A."/>
            <person name="Henrissat B."/>
            <person name="Riley R."/>
            <person name="Ahrendt S."/>
            <person name="Nagy L.G."/>
            <person name="Grigoriev I.V."/>
            <person name="Martin F."/>
            <person name="Rosso M.N."/>
        </authorList>
    </citation>
    <scope>NUCLEOTIDE SEQUENCE [LARGE SCALE GENOMIC DNA]</scope>
    <source>
        <strain evidence="8 9">CIRM-BRFM 1785</strain>
    </source>
</reference>
<evidence type="ECO:0000259" key="7">
    <source>
        <dbReference type="PROSITE" id="PS50600"/>
    </source>
</evidence>
<evidence type="ECO:0000256" key="4">
    <source>
        <dbReference type="ARBA" id="ARBA00022786"/>
    </source>
</evidence>
<dbReference type="InterPro" id="IPR038765">
    <property type="entry name" value="Papain-like_cys_pep_sf"/>
</dbReference>
<dbReference type="SUPFAM" id="SSF54001">
    <property type="entry name" value="Cysteine proteinases"/>
    <property type="match status" value="1"/>
</dbReference>
<evidence type="ECO:0000256" key="3">
    <source>
        <dbReference type="ARBA" id="ARBA00022670"/>
    </source>
</evidence>
<dbReference type="Proteomes" id="UP000814176">
    <property type="component" value="Unassembled WGS sequence"/>
</dbReference>
<feature type="compositionally biased region" description="Acidic residues" evidence="6">
    <location>
        <begin position="250"/>
        <end position="262"/>
    </location>
</feature>
<evidence type="ECO:0000256" key="6">
    <source>
        <dbReference type="SAM" id="MobiDB-lite"/>
    </source>
</evidence>
<name>A0ABQ8KV46_9APHY</name>
<accession>A0ABQ8KV46</accession>
<evidence type="ECO:0000256" key="1">
    <source>
        <dbReference type="ARBA" id="ARBA00005234"/>
    </source>
</evidence>
<dbReference type="GeneID" id="72003441"/>
<feature type="compositionally biased region" description="Basic and acidic residues" evidence="6">
    <location>
        <begin position="229"/>
        <end position="248"/>
    </location>
</feature>
<gene>
    <name evidence="8" type="ORF">C8Q71DRAFT_739340</name>
</gene>
<feature type="compositionally biased region" description="Polar residues" evidence="6">
    <location>
        <begin position="615"/>
        <end position="629"/>
    </location>
</feature>
<feature type="region of interest" description="Disordered" evidence="6">
    <location>
        <begin position="565"/>
        <end position="638"/>
    </location>
</feature>
<feature type="compositionally biased region" description="Polar residues" evidence="6">
    <location>
        <begin position="788"/>
        <end position="797"/>
    </location>
</feature>
<evidence type="ECO:0000313" key="9">
    <source>
        <dbReference type="Proteomes" id="UP000814176"/>
    </source>
</evidence>
<dbReference type="PANTHER" id="PTHR46896">
    <property type="entry name" value="SENTRIN-SPECIFIC PROTEASE"/>
    <property type="match status" value="1"/>
</dbReference>
<sequence>MIHGHRRRQCRSRYLATIVIFACPDPLALLTHSPGAWATHCTALPAEDPLAIALPKRLCSPLGRLQLVLPPSVPGSAVLSIILEQESLEEICSVWPHRSTFHRSLTKVSRHVASRHTMRWLSAYVPTFRPLAGKEVDGRGSRRDLELWNNSPAEVIDITDEDDAYKAPHIENLMQTPKTRRDASDGSPDPLDCIGEDSFDLHEARTISNGSQQSSSRRQSAPDGAATLRIREKVAAAERDKKGEHPGGGDDSDGIEEIESFSDEPTQSRIPGPQPPQGIVRRNRLLFREEPDFRPNERPKEEPGLSLVPSSRPKKAHDPPPEREVRTIDLVAAHSKLSRKDAMKPKSTQGAQPRTSFGSSNDPLAGSSGFGKSSIAKSTRAPTPGPSTRARKKIQGVPPKDLLLPLEGFSWGCTFCEDEDDDLLYWLTWERGSDCMHVRKPIGEQSPFEAEVLHELHLQFNSWMYTQTPFNEELPLVVSIKPTPSRVNKQDDSLLYKPGSKGNLGMVTLSFKAKYLGIRESYGMLTTSLETLLSKVAVNYLDGNGAKARWEQVKSAAALAWQEPASSIAPSARPKRQNASKQQGDISTLLSNQGTKTRTTFRPHFPGAPSETDSEATATRRSARLNTDPSPSPGPDELILVYPPSGAGAININKSDLRRLDDGCYLNDTLIEFGLKLWLADLKEKDPSFAEQVHVFSSFFYKKLNVKDKDEGYQSVRKWTSKVDLFQKKYIVVPINEHFHWYLAIICNPEYVLLPPLPSTEQPKPMTRKRKRDSGAVDEQEAAPQVDTVAQPSNNASGIDVVPDSCPPSPTSGGEDEVEGMIGGQAPPADADESRPPSAMGGDYHANALEELANMHLDYPNSSSPLAMTVDLPPAVPVQPIDVVDADQDVEMSVDPSSFYGSTSPTHTENTAVLRIEEDDHNRINSSNPESEKCARVFIFDSLGSKHPQAQTTLERYLQLEAKDKKGVEQSRNSIRKLAYVPSQPNYCDCGVYVLHFMRVFMENPDWYTQLILSQKGKGYGPEQRKTDWKGDEVRKLRGELRARILSLSETWKAERQAKEEARKKDASNASDTPSGGPDPTVIDDSDDEVIIEDTTTISKPRGRAQR</sequence>
<dbReference type="EMBL" id="JADCUA010000003">
    <property type="protein sequence ID" value="KAH9841903.1"/>
    <property type="molecule type" value="Genomic_DNA"/>
</dbReference>
<dbReference type="PANTHER" id="PTHR46896:SF3">
    <property type="entry name" value="FI06413P-RELATED"/>
    <property type="match status" value="1"/>
</dbReference>
<feature type="compositionally biased region" description="Basic and acidic residues" evidence="6">
    <location>
        <begin position="286"/>
        <end position="303"/>
    </location>
</feature>
<evidence type="ECO:0000313" key="8">
    <source>
        <dbReference type="EMBL" id="KAH9841903.1"/>
    </source>
</evidence>
<keyword evidence="5" id="KW-0378">Hydrolase</keyword>
<dbReference type="Gene3D" id="1.10.418.20">
    <property type="match status" value="1"/>
</dbReference>
<feature type="compositionally biased region" description="Polar residues" evidence="6">
    <location>
        <begin position="346"/>
        <end position="362"/>
    </location>
</feature>
<dbReference type="InterPro" id="IPR003653">
    <property type="entry name" value="Peptidase_C48_C"/>
</dbReference>
<feature type="domain" description="Ubiquitin-like protease family profile" evidence="7">
    <location>
        <begin position="650"/>
        <end position="1001"/>
    </location>
</feature>
<feature type="region of interest" description="Disordered" evidence="6">
    <location>
        <begin position="757"/>
        <end position="843"/>
    </location>
</feature>
<feature type="region of interest" description="Disordered" evidence="6">
    <location>
        <begin position="1056"/>
        <end position="1107"/>
    </location>
</feature>
<proteinExistence type="inferred from homology"/>
<protein>
    <recommendedName>
        <fullName evidence="7">Ubiquitin-like protease family profile domain-containing protein</fullName>
    </recommendedName>
</protein>
<keyword evidence="3" id="KW-0645">Protease</keyword>
<dbReference type="PROSITE" id="PS50600">
    <property type="entry name" value="ULP_PROTEASE"/>
    <property type="match status" value="1"/>
</dbReference>